<keyword evidence="7" id="KW-1185">Reference proteome</keyword>
<organism evidence="6 7">
    <name type="scientific">Clavelina lepadiformis</name>
    <name type="common">Light-bulb sea squirt</name>
    <name type="synonym">Ascidia lepadiformis</name>
    <dbReference type="NCBI Taxonomy" id="159417"/>
    <lineage>
        <taxon>Eukaryota</taxon>
        <taxon>Metazoa</taxon>
        <taxon>Chordata</taxon>
        <taxon>Tunicata</taxon>
        <taxon>Ascidiacea</taxon>
        <taxon>Aplousobranchia</taxon>
        <taxon>Clavelinidae</taxon>
        <taxon>Clavelina</taxon>
    </lineage>
</organism>
<evidence type="ECO:0000313" key="6">
    <source>
        <dbReference type="EMBL" id="CAK8672387.1"/>
    </source>
</evidence>
<keyword evidence="2" id="KW-0813">Transport</keyword>
<gene>
    <name evidence="6" type="ORF">CVLEPA_LOCUS1342</name>
</gene>
<dbReference type="Proteomes" id="UP001642483">
    <property type="component" value="Unassembled WGS sequence"/>
</dbReference>
<comment type="caution">
    <text evidence="6">The sequence shown here is derived from an EMBL/GenBank/DDBJ whole genome shotgun (WGS) entry which is preliminary data.</text>
</comment>
<dbReference type="InterPro" id="IPR016024">
    <property type="entry name" value="ARM-type_fold"/>
</dbReference>
<dbReference type="InterPro" id="IPR011989">
    <property type="entry name" value="ARM-like"/>
</dbReference>
<protein>
    <recommendedName>
        <fullName evidence="5">Clathrin/coatomer adaptor adaptin-like N-terminal domain-containing protein</fullName>
    </recommendedName>
</protein>
<evidence type="ECO:0000259" key="5">
    <source>
        <dbReference type="Pfam" id="PF01602"/>
    </source>
</evidence>
<evidence type="ECO:0000313" key="7">
    <source>
        <dbReference type="Proteomes" id="UP001642483"/>
    </source>
</evidence>
<dbReference type="PANTHER" id="PTHR22780">
    <property type="entry name" value="ADAPTIN, ALPHA/GAMMA/EPSILON"/>
    <property type="match status" value="1"/>
</dbReference>
<name>A0ABP0EY33_CLALP</name>
<dbReference type="Pfam" id="PF01602">
    <property type="entry name" value="Adaptin_N"/>
    <property type="match status" value="1"/>
</dbReference>
<evidence type="ECO:0000256" key="4">
    <source>
        <dbReference type="ARBA" id="ARBA00023136"/>
    </source>
</evidence>
<keyword evidence="3" id="KW-0653">Protein transport</keyword>
<keyword evidence="4" id="KW-0472">Membrane</keyword>
<proteinExistence type="predicted"/>
<accession>A0ABP0EY33</accession>
<evidence type="ECO:0000256" key="3">
    <source>
        <dbReference type="ARBA" id="ARBA00022927"/>
    </source>
</evidence>
<dbReference type="InterPro" id="IPR002553">
    <property type="entry name" value="Clathrin/coatomer_adapt-like_N"/>
</dbReference>
<dbReference type="Gene3D" id="1.25.10.10">
    <property type="entry name" value="Leucine-rich Repeat Variant"/>
    <property type="match status" value="1"/>
</dbReference>
<sequence length="757" mass="85244">MMSGIMNKTFNYAVDMLRSTYGAESVDMKTLFQALSTFEENDEVILKFLKHIKTLFDGSSLHQKRKFLTVVIFCSQQCFGSDIKLCLGGFGPVVITYIERSKTIWDKKLGYLTLTSLIESNSGEIIYLAVNTTLKDISSKHSVLITMALDVACHLTSVDLVPVLLPVVEKRLTHSEASVRSKALITLHSMYRLAPEFLLNYHNHIKVALSDRNPEVMAASLACVHDVVKKDPSSHSNIPKKLIFILEQVVQGNLPIAFSRHGISAPNVQIQILKILHCCEIDEKWKASLPNVLSEMMNRCQNNKNNVAFAVLYECIHTVVRLYKPSHDMFKSALHILRKFLSSNQANHLAAGLELLTLVTNIDISCCFQFQNIIMKSMEHPDETIKKQTLILLQALITNENYKVICSHMIRQLDRFEKPFFVKSFSEKLAIVAEKFVHDQGWLISTLHSIMRAARENVSPYVSNRILTYFSKASSTDVSAELKQCHQLLIGELSFHHYKVIANIIGKYCTLEENSLESLIDVLIKQAHLQLKTTNLVPEEVAFVLLMSLKQLFCKVKGHYTSVTHKVTIALLPYASLSSIIFQHLGELHAISEIPDIADILKEDIEEYDLELSFLDVTPDEEENETEMREETSVSTEAALKCQPYSTSSQAFVKTSSAFMASLMPETPSTKMEESFLSKKPSEEHPKVWGKSGYKAQQATTTLSEALENLSAVSSTADDDKDMLDIMNDMFISAQTTASDVTMTDSNSPFHLFEKQN</sequence>
<dbReference type="InterPro" id="IPR050840">
    <property type="entry name" value="Adaptor_Complx_Large_Subunit"/>
</dbReference>
<reference evidence="6 7" key="1">
    <citation type="submission" date="2024-02" db="EMBL/GenBank/DDBJ databases">
        <authorList>
            <person name="Daric V."/>
            <person name="Darras S."/>
        </authorList>
    </citation>
    <scope>NUCLEOTIDE SEQUENCE [LARGE SCALE GENOMIC DNA]</scope>
</reference>
<evidence type="ECO:0000256" key="2">
    <source>
        <dbReference type="ARBA" id="ARBA00022448"/>
    </source>
</evidence>
<feature type="domain" description="Clathrin/coatomer adaptor adaptin-like N-terminal" evidence="5">
    <location>
        <begin position="43"/>
        <end position="534"/>
    </location>
</feature>
<dbReference type="SUPFAM" id="SSF48371">
    <property type="entry name" value="ARM repeat"/>
    <property type="match status" value="1"/>
</dbReference>
<dbReference type="EMBL" id="CAWYQH010000001">
    <property type="protein sequence ID" value="CAK8672387.1"/>
    <property type="molecule type" value="Genomic_DNA"/>
</dbReference>
<evidence type="ECO:0000256" key="1">
    <source>
        <dbReference type="ARBA" id="ARBA00004308"/>
    </source>
</evidence>
<comment type="subcellular location">
    <subcellularLocation>
        <location evidence="1">Endomembrane system</location>
    </subcellularLocation>
</comment>